<organism evidence="1 2">
    <name type="scientific">Vitis vinifera</name>
    <name type="common">Grape</name>
    <dbReference type="NCBI Taxonomy" id="29760"/>
    <lineage>
        <taxon>Eukaryota</taxon>
        <taxon>Viridiplantae</taxon>
        <taxon>Streptophyta</taxon>
        <taxon>Embryophyta</taxon>
        <taxon>Tracheophyta</taxon>
        <taxon>Spermatophyta</taxon>
        <taxon>Magnoliopsida</taxon>
        <taxon>eudicotyledons</taxon>
        <taxon>Gunneridae</taxon>
        <taxon>Pentapetalae</taxon>
        <taxon>rosids</taxon>
        <taxon>Vitales</taxon>
        <taxon>Vitaceae</taxon>
        <taxon>Viteae</taxon>
        <taxon>Vitis</taxon>
    </lineage>
</organism>
<evidence type="ECO:0000313" key="2">
    <source>
        <dbReference type="Proteomes" id="UP000288805"/>
    </source>
</evidence>
<proteinExistence type="predicted"/>
<name>A0A438C510_VITVI</name>
<dbReference type="PANTHER" id="PTHR33592:SF3">
    <property type="entry name" value="TRANSMEMBRANE PROTEIN"/>
    <property type="match status" value="1"/>
</dbReference>
<evidence type="ECO:0000313" key="1">
    <source>
        <dbReference type="EMBL" id="RVW18325.1"/>
    </source>
</evidence>
<dbReference type="AlphaFoldDB" id="A0A438C510"/>
<dbReference type="Proteomes" id="UP000288805">
    <property type="component" value="Unassembled WGS sequence"/>
</dbReference>
<gene>
    <name evidence="1" type="ORF">CK203_116679</name>
</gene>
<dbReference type="EMBL" id="QGNW01002534">
    <property type="protein sequence ID" value="RVW18325.1"/>
    <property type="molecule type" value="Genomic_DNA"/>
</dbReference>
<reference evidence="1 2" key="1">
    <citation type="journal article" date="2018" name="PLoS Genet.">
        <title>Population sequencing reveals clonal diversity and ancestral inbreeding in the grapevine cultivar Chardonnay.</title>
        <authorList>
            <person name="Roach M.J."/>
            <person name="Johnson D.L."/>
            <person name="Bohlmann J."/>
            <person name="van Vuuren H.J."/>
            <person name="Jones S.J."/>
            <person name="Pretorius I.S."/>
            <person name="Schmidt S.A."/>
            <person name="Borneman A.R."/>
        </authorList>
    </citation>
    <scope>NUCLEOTIDE SEQUENCE [LARGE SCALE GENOMIC DNA]</scope>
    <source>
        <strain evidence="2">cv. Chardonnay</strain>
        <tissue evidence="1">Leaf</tissue>
    </source>
</reference>
<accession>A0A438C510</accession>
<sequence length="71" mass="7258">MAESNGREKWFVASVPAGGSVPPSGPSPCTHIPGQRGGRCALNEMNVVGRVGLVLPAFPNFVIDVVVASVA</sequence>
<protein>
    <submittedName>
        <fullName evidence="1">Uncharacterized protein</fullName>
    </submittedName>
</protein>
<dbReference type="PANTHER" id="PTHR33592">
    <property type="entry name" value="TRANSMEMBRANE PROTEIN"/>
    <property type="match status" value="1"/>
</dbReference>
<comment type="caution">
    <text evidence="1">The sequence shown here is derived from an EMBL/GenBank/DDBJ whole genome shotgun (WGS) entry which is preliminary data.</text>
</comment>